<dbReference type="Proteomes" id="UP001060261">
    <property type="component" value="Chromosome"/>
</dbReference>
<gene>
    <name evidence="2" type="ORF">N0D28_03710</name>
</gene>
<evidence type="ECO:0000313" key="2">
    <source>
        <dbReference type="EMBL" id="UWX64779.1"/>
    </source>
</evidence>
<keyword evidence="3" id="KW-1185">Reference proteome</keyword>
<organism evidence="2 3">
    <name type="scientific">Deinococcus rubellus</name>
    <dbReference type="NCBI Taxonomy" id="1889240"/>
    <lineage>
        <taxon>Bacteria</taxon>
        <taxon>Thermotogati</taxon>
        <taxon>Deinococcota</taxon>
        <taxon>Deinococci</taxon>
        <taxon>Deinococcales</taxon>
        <taxon>Deinococcaceae</taxon>
        <taxon>Deinococcus</taxon>
    </lineage>
</organism>
<protein>
    <submittedName>
        <fullName evidence="2">Uncharacterized protein</fullName>
    </submittedName>
</protein>
<evidence type="ECO:0000256" key="1">
    <source>
        <dbReference type="SAM" id="MobiDB-lite"/>
    </source>
</evidence>
<evidence type="ECO:0000313" key="3">
    <source>
        <dbReference type="Proteomes" id="UP001060261"/>
    </source>
</evidence>
<dbReference type="EMBL" id="CP104213">
    <property type="protein sequence ID" value="UWX64779.1"/>
    <property type="molecule type" value="Genomic_DNA"/>
</dbReference>
<feature type="region of interest" description="Disordered" evidence="1">
    <location>
        <begin position="1"/>
        <end position="62"/>
    </location>
</feature>
<feature type="compositionally biased region" description="Polar residues" evidence="1">
    <location>
        <begin position="7"/>
        <end position="26"/>
    </location>
</feature>
<accession>A0ABY5YKI8</accession>
<reference evidence="2" key="1">
    <citation type="submission" date="2022-09" db="EMBL/GenBank/DDBJ databases">
        <title>genome sequence of Deinococcus rubellus.</title>
        <authorList>
            <person name="Srinivasan S."/>
        </authorList>
    </citation>
    <scope>NUCLEOTIDE SEQUENCE</scope>
    <source>
        <strain evidence="2">Ant6</strain>
    </source>
</reference>
<dbReference type="RefSeq" id="WP_260561040.1">
    <property type="nucleotide sequence ID" value="NZ_CP104213.1"/>
</dbReference>
<name>A0ABY5YKI8_9DEIO</name>
<sequence length="159" mass="16801">MIVGEDATSQTTATSPQETNTENGSDASAEPRMASVTVQGDTQAHPELEASQTTSNRNVPGAAARAALRRGFSETFLVQLLGEFEDRLAWLDLPPPRIDELLRDARMAQGSNYKTSLIAALDDDVRASKARASPKVAAAVPVKPKVSARVLEALKGGSA</sequence>
<proteinExistence type="predicted"/>